<evidence type="ECO:0000256" key="1">
    <source>
        <dbReference type="ARBA" id="ARBA00005085"/>
    </source>
</evidence>
<dbReference type="GO" id="GO:0005737">
    <property type="term" value="C:cytoplasm"/>
    <property type="evidence" value="ECO:0007669"/>
    <property type="project" value="TreeGrafter"/>
</dbReference>
<keyword evidence="3" id="KW-0436">Ligase</keyword>
<reference evidence="3 4" key="1">
    <citation type="submission" date="2019-03" db="EMBL/GenBank/DDBJ databases">
        <title>Genomic Encyclopedia of Type Strains, Phase IV (KMG-IV): sequencing the most valuable type-strain genomes for metagenomic binning, comparative biology and taxonomic classification.</title>
        <authorList>
            <person name="Goeker M."/>
        </authorList>
    </citation>
    <scope>NUCLEOTIDE SEQUENCE [LARGE SCALE GENOMIC DNA]</scope>
    <source>
        <strain evidence="3 4">DSM 45765</strain>
    </source>
</reference>
<dbReference type="Proteomes" id="UP000294911">
    <property type="component" value="Unassembled WGS sequence"/>
</dbReference>
<evidence type="ECO:0000313" key="3">
    <source>
        <dbReference type="EMBL" id="TCP57340.1"/>
    </source>
</evidence>
<evidence type="ECO:0000313" key="4">
    <source>
        <dbReference type="Proteomes" id="UP000294911"/>
    </source>
</evidence>
<dbReference type="Gene3D" id="3.30.930.10">
    <property type="entry name" value="Bira Bifunctional Protein, Domain 2"/>
    <property type="match status" value="1"/>
</dbReference>
<name>A0A4R2R3F0_9PSEU</name>
<dbReference type="SUPFAM" id="SSF55681">
    <property type="entry name" value="Class II aaRS and biotin synthetases"/>
    <property type="match status" value="1"/>
</dbReference>
<comment type="pathway">
    <text evidence="1">Protein modification; protein lipoylation via exogenous pathway; protein N(6)-(lipoyl)lysine from lipoate: step 2/2.</text>
</comment>
<accession>A0A4R2R3F0</accession>
<dbReference type="UniPathway" id="UPA00537">
    <property type="reaction ID" value="UER00595"/>
</dbReference>
<keyword evidence="4" id="KW-1185">Reference proteome</keyword>
<dbReference type="GO" id="GO:0016874">
    <property type="term" value="F:ligase activity"/>
    <property type="evidence" value="ECO:0007669"/>
    <property type="project" value="UniProtKB-KW"/>
</dbReference>
<dbReference type="PANTHER" id="PTHR12561:SF3">
    <property type="entry name" value="LIPOYLTRANSFERASE 1, MITOCHONDRIAL"/>
    <property type="match status" value="1"/>
</dbReference>
<dbReference type="PROSITE" id="PS51733">
    <property type="entry name" value="BPL_LPL_CATALYTIC"/>
    <property type="match status" value="1"/>
</dbReference>
<dbReference type="Pfam" id="PF21948">
    <property type="entry name" value="LplA-B_cat"/>
    <property type="match status" value="1"/>
</dbReference>
<dbReference type="InterPro" id="IPR045864">
    <property type="entry name" value="aa-tRNA-synth_II/BPL/LPL"/>
</dbReference>
<protein>
    <submittedName>
        <fullName evidence="3">Lipoate-protein ligase A</fullName>
    </submittedName>
</protein>
<feature type="domain" description="BPL/LPL catalytic" evidence="2">
    <location>
        <begin position="31"/>
        <end position="208"/>
    </location>
</feature>
<dbReference type="EMBL" id="SLXQ01000001">
    <property type="protein sequence ID" value="TCP57340.1"/>
    <property type="molecule type" value="Genomic_DNA"/>
</dbReference>
<dbReference type="AlphaFoldDB" id="A0A4R2R3F0"/>
<evidence type="ECO:0000259" key="2">
    <source>
        <dbReference type="PROSITE" id="PS51733"/>
    </source>
</evidence>
<dbReference type="CDD" id="cd16443">
    <property type="entry name" value="LplA"/>
    <property type="match status" value="1"/>
</dbReference>
<dbReference type="GO" id="GO:0009249">
    <property type="term" value="P:protein lipoylation"/>
    <property type="evidence" value="ECO:0007669"/>
    <property type="project" value="InterPro"/>
</dbReference>
<dbReference type="InterPro" id="IPR004562">
    <property type="entry name" value="LipoylTrfase_LipoateP_Ligase"/>
</dbReference>
<dbReference type="InterPro" id="IPR004143">
    <property type="entry name" value="BPL_LPL_catalytic"/>
</dbReference>
<sequence>MFSVVAAQDDSARHDSAWRNLAFDEALLRAKPQSPVLWLWRNPQCVVLGRGQRAEREVDFSACSADGVPVLRRGSGGGTVYHDRGNLNITLVQPGAVEPLELLGTALSTLVSELGLSPRLTKRGLFIGADKLCGFAALRTKEGVLAHSTLLVSSNPELVTRYLTPTPEQAHPLDSERSPVTTLAAHGIGGYPDNLVIDAMSRELGTAIHRGPNEAELAQEQLLMHSRYGFSPWHLSGRARQLTAAPS</sequence>
<dbReference type="GO" id="GO:0017118">
    <property type="term" value="F:lipoyltransferase activity"/>
    <property type="evidence" value="ECO:0007669"/>
    <property type="project" value="TreeGrafter"/>
</dbReference>
<organism evidence="3 4">
    <name type="scientific">Tamaricihabitans halophyticus</name>
    <dbReference type="NCBI Taxonomy" id="1262583"/>
    <lineage>
        <taxon>Bacteria</taxon>
        <taxon>Bacillati</taxon>
        <taxon>Actinomycetota</taxon>
        <taxon>Actinomycetes</taxon>
        <taxon>Pseudonocardiales</taxon>
        <taxon>Pseudonocardiaceae</taxon>
        <taxon>Tamaricihabitans</taxon>
    </lineage>
</organism>
<comment type="caution">
    <text evidence="3">The sequence shown here is derived from an EMBL/GenBank/DDBJ whole genome shotgun (WGS) entry which is preliminary data.</text>
</comment>
<proteinExistence type="predicted"/>
<dbReference type="PANTHER" id="PTHR12561">
    <property type="entry name" value="LIPOATE-PROTEIN LIGASE"/>
    <property type="match status" value="1"/>
</dbReference>
<gene>
    <name evidence="3" type="ORF">EV191_1011295</name>
</gene>